<reference evidence="3" key="1">
    <citation type="submission" date="2013-08" db="EMBL/GenBank/DDBJ databases">
        <authorList>
            <person name="Mendez C."/>
            <person name="Richter M."/>
            <person name="Ferrer M."/>
            <person name="Sanchez J."/>
        </authorList>
    </citation>
    <scope>NUCLEOTIDE SEQUENCE</scope>
</reference>
<dbReference type="InterPro" id="IPR012337">
    <property type="entry name" value="RNaseH-like_sf"/>
</dbReference>
<evidence type="ECO:0000313" key="3">
    <source>
        <dbReference type="EMBL" id="EQD40725.1"/>
    </source>
</evidence>
<dbReference type="PANTHER" id="PTHR46889:SF4">
    <property type="entry name" value="TRANSPOSASE INSO FOR INSERTION SEQUENCE ELEMENT IS911B-RELATED"/>
    <property type="match status" value="1"/>
</dbReference>
<dbReference type="SUPFAM" id="SSF53098">
    <property type="entry name" value="Ribonuclease H-like"/>
    <property type="match status" value="1"/>
</dbReference>
<dbReference type="Gene3D" id="3.30.420.10">
    <property type="entry name" value="Ribonuclease H-like superfamily/Ribonuclease H"/>
    <property type="match status" value="1"/>
</dbReference>
<organism evidence="3">
    <name type="scientific">mine drainage metagenome</name>
    <dbReference type="NCBI Taxonomy" id="410659"/>
    <lineage>
        <taxon>unclassified sequences</taxon>
        <taxon>metagenomes</taxon>
        <taxon>ecological metagenomes</taxon>
    </lineage>
</organism>
<feature type="domain" description="Integrase catalytic" evidence="2">
    <location>
        <begin position="1"/>
        <end position="112"/>
    </location>
</feature>
<dbReference type="Pfam" id="PF13683">
    <property type="entry name" value="rve_3"/>
    <property type="match status" value="1"/>
</dbReference>
<gene>
    <name evidence="3" type="ORF">B1B_14818</name>
</gene>
<dbReference type="EMBL" id="AUZY01009842">
    <property type="protein sequence ID" value="EQD40725.1"/>
    <property type="molecule type" value="Genomic_DNA"/>
</dbReference>
<dbReference type="PANTHER" id="PTHR46889">
    <property type="entry name" value="TRANSPOSASE INSF FOR INSERTION SEQUENCE IS3B-RELATED"/>
    <property type="match status" value="1"/>
</dbReference>
<dbReference type="InterPro" id="IPR036397">
    <property type="entry name" value="RNaseH_sf"/>
</dbReference>
<name>T1AFN2_9ZZZZ</name>
<dbReference type="PROSITE" id="PS50994">
    <property type="entry name" value="INTEGRASE"/>
    <property type="match status" value="1"/>
</dbReference>
<protein>
    <submittedName>
        <fullName evidence="3">Transposase</fullName>
    </submittedName>
</protein>
<dbReference type="AlphaFoldDB" id="T1AFN2"/>
<evidence type="ECO:0000259" key="2">
    <source>
        <dbReference type="PROSITE" id="PS50994"/>
    </source>
</evidence>
<feature type="non-terminal residue" evidence="3">
    <location>
        <position position="1"/>
    </location>
</feature>
<reference evidence="3" key="2">
    <citation type="journal article" date="2014" name="ISME J.">
        <title>Microbial stratification in low pH oxic and suboxic macroscopic growths along an acid mine drainage.</title>
        <authorList>
            <person name="Mendez-Garcia C."/>
            <person name="Mesa V."/>
            <person name="Sprenger R.R."/>
            <person name="Richter M."/>
            <person name="Diez M.S."/>
            <person name="Solano J."/>
            <person name="Bargiela R."/>
            <person name="Golyshina O.V."/>
            <person name="Manteca A."/>
            <person name="Ramos J.L."/>
            <person name="Gallego J.R."/>
            <person name="Llorente I."/>
            <person name="Martins Dos Santos V.A."/>
            <person name="Jensen O.N."/>
            <person name="Pelaez A.I."/>
            <person name="Sanchez J."/>
            <person name="Ferrer M."/>
        </authorList>
    </citation>
    <scope>NUCLEOTIDE SEQUENCE</scope>
</reference>
<dbReference type="InterPro" id="IPR050900">
    <property type="entry name" value="Transposase_IS3/IS150/IS904"/>
</dbReference>
<accession>T1AFN2</accession>
<comment type="caution">
    <text evidence="3">The sequence shown here is derived from an EMBL/GenBank/DDBJ whole genome shotgun (WGS) entry which is preliminary data.</text>
</comment>
<feature type="region of interest" description="Disordered" evidence="1">
    <location>
        <begin position="131"/>
        <end position="157"/>
    </location>
</feature>
<proteinExistence type="predicted"/>
<sequence>LIAQSVEREGVQPDTLTIHADNGPSMASQPLAFMLADLGVTKSHSRPHTSNDNPYSEAQFKTLKYRPDFPERFASLEQARDFCRQFFFWYNEQHRHSGIGLLTPAMVHNGLADTVIDQRAEILDTAYAAHPERFPNGRPRPPALTQNVWINRPDDTP</sequence>
<dbReference type="GO" id="GO:0003676">
    <property type="term" value="F:nucleic acid binding"/>
    <property type="evidence" value="ECO:0007669"/>
    <property type="project" value="InterPro"/>
</dbReference>
<evidence type="ECO:0000256" key="1">
    <source>
        <dbReference type="SAM" id="MobiDB-lite"/>
    </source>
</evidence>
<dbReference type="GO" id="GO:0015074">
    <property type="term" value="P:DNA integration"/>
    <property type="evidence" value="ECO:0007669"/>
    <property type="project" value="InterPro"/>
</dbReference>
<dbReference type="InterPro" id="IPR001584">
    <property type="entry name" value="Integrase_cat-core"/>
</dbReference>